<reference evidence="2 3" key="1">
    <citation type="submission" date="2016-04" db="EMBL/GenBank/DDBJ databases">
        <title>Genome sequence of Methanobrevibacter filiformis DSM 11501.</title>
        <authorList>
            <person name="Poehlein A."/>
            <person name="Seedorf H."/>
            <person name="Daniel R."/>
        </authorList>
    </citation>
    <scope>NUCLEOTIDE SEQUENCE [LARGE SCALE GENOMIC DNA]</scope>
    <source>
        <strain evidence="2 3">DSM 11501</strain>
    </source>
</reference>
<dbReference type="Pfam" id="PF01850">
    <property type="entry name" value="PIN"/>
    <property type="match status" value="1"/>
</dbReference>
<evidence type="ECO:0000259" key="1">
    <source>
        <dbReference type="Pfam" id="PF01850"/>
    </source>
</evidence>
<dbReference type="Proteomes" id="UP000077066">
    <property type="component" value="Unassembled WGS sequence"/>
</dbReference>
<dbReference type="InterPro" id="IPR002716">
    <property type="entry name" value="PIN_dom"/>
</dbReference>
<dbReference type="OrthoDB" id="41298at2157"/>
<dbReference type="GO" id="GO:0016075">
    <property type="term" value="P:rRNA catabolic process"/>
    <property type="evidence" value="ECO:0007669"/>
    <property type="project" value="TreeGrafter"/>
</dbReference>
<dbReference type="PATRIC" id="fig|55758.3.peg.1534"/>
<gene>
    <name evidence="2" type="ORF">MBFIL_13490</name>
</gene>
<dbReference type="InterPro" id="IPR029060">
    <property type="entry name" value="PIN-like_dom_sf"/>
</dbReference>
<proteinExistence type="predicted"/>
<dbReference type="STRING" id="55758.MBFIL_13490"/>
<organism evidence="2 3">
    <name type="scientific">Methanobrevibacter filiformis</name>
    <dbReference type="NCBI Taxonomy" id="55758"/>
    <lineage>
        <taxon>Archaea</taxon>
        <taxon>Methanobacteriati</taxon>
        <taxon>Methanobacteriota</taxon>
        <taxon>Methanomada group</taxon>
        <taxon>Methanobacteria</taxon>
        <taxon>Methanobacteriales</taxon>
        <taxon>Methanobacteriaceae</taxon>
        <taxon>Methanobrevibacter</taxon>
    </lineage>
</organism>
<protein>
    <submittedName>
        <fullName evidence="2">PIN domain protein</fullName>
    </submittedName>
</protein>
<dbReference type="AlphaFoldDB" id="A0A166A693"/>
<keyword evidence="3" id="KW-1185">Reference proteome</keyword>
<dbReference type="PANTHER" id="PTHR42188">
    <property type="entry name" value="23S RRNA-SPECIFIC ENDONUCLEASE VAPC20"/>
    <property type="match status" value="1"/>
</dbReference>
<comment type="caution">
    <text evidence="2">The sequence shown here is derived from an EMBL/GenBank/DDBJ whole genome shotgun (WGS) entry which is preliminary data.</text>
</comment>
<feature type="domain" description="PIN" evidence="1">
    <location>
        <begin position="2"/>
        <end position="124"/>
    </location>
</feature>
<dbReference type="EMBL" id="LWMT01000244">
    <property type="protein sequence ID" value="KZX11626.1"/>
    <property type="molecule type" value="Genomic_DNA"/>
</dbReference>
<name>A0A166A693_9EURY</name>
<dbReference type="SUPFAM" id="SSF88723">
    <property type="entry name" value="PIN domain-like"/>
    <property type="match status" value="1"/>
</dbReference>
<evidence type="ECO:0000313" key="2">
    <source>
        <dbReference type="EMBL" id="KZX11626.1"/>
    </source>
</evidence>
<dbReference type="Gene3D" id="3.40.50.1010">
    <property type="entry name" value="5'-nuclease"/>
    <property type="match status" value="1"/>
</dbReference>
<dbReference type="GO" id="GO:0004521">
    <property type="term" value="F:RNA endonuclease activity"/>
    <property type="evidence" value="ECO:0007669"/>
    <property type="project" value="InterPro"/>
</dbReference>
<sequence length="129" mass="14746">MILVDANFLVGIYVTNDQWHDQAVKISSDVYKQDKILSDLLISEITTLVASKVGAKESKNIYYHILDNYEIYDVDRELYTKAMNTLVKYDGTLSLADSLSVEIMKKLGIYEIVSFDDDFDKVDGIVRIH</sequence>
<dbReference type="PANTHER" id="PTHR42188:SF1">
    <property type="entry name" value="23S RRNA-SPECIFIC ENDONUCLEASE VAPC20"/>
    <property type="match status" value="1"/>
</dbReference>
<evidence type="ECO:0000313" key="3">
    <source>
        <dbReference type="Proteomes" id="UP000077066"/>
    </source>
</evidence>
<accession>A0A166A693</accession>
<dbReference type="InterPro" id="IPR039018">
    <property type="entry name" value="VapC20-like"/>
</dbReference>